<feature type="domain" description="DUF2345" evidence="1">
    <location>
        <begin position="666"/>
        <end position="808"/>
    </location>
</feature>
<evidence type="ECO:0000313" key="2">
    <source>
        <dbReference type="EMBL" id="PYE40259.1"/>
    </source>
</evidence>
<dbReference type="Gene3D" id="3.55.50.10">
    <property type="entry name" value="Baseplate protein-like domains"/>
    <property type="match status" value="1"/>
</dbReference>
<dbReference type="RefSeq" id="WP_110922435.1">
    <property type="nucleotide sequence ID" value="NZ_QJSU01000002.1"/>
</dbReference>
<protein>
    <submittedName>
        <fullName evidence="2">Uncharacterized protein (DUF2345 family)</fullName>
    </submittedName>
</protein>
<accession>A0A2V4UMS8</accession>
<dbReference type="Gene3D" id="4.10.220.110">
    <property type="match status" value="1"/>
</dbReference>
<reference evidence="2 3" key="1">
    <citation type="submission" date="2018-06" db="EMBL/GenBank/DDBJ databases">
        <title>Genomic Encyclopedia of Type Strains, Phase III (KMG-III): the genomes of soil and plant-associated and newly described type strains.</title>
        <authorList>
            <person name="Whitman W."/>
        </authorList>
    </citation>
    <scope>NUCLEOTIDE SEQUENCE [LARGE SCALE GENOMIC DNA]</scope>
    <source>
        <strain evidence="2 3">CECT 5889</strain>
    </source>
</reference>
<dbReference type="SUPFAM" id="SSF69279">
    <property type="entry name" value="Phage tail proteins"/>
    <property type="match status" value="1"/>
</dbReference>
<gene>
    <name evidence="2" type="ORF">DFP82_102221</name>
</gene>
<dbReference type="OrthoDB" id="6660394at2"/>
<dbReference type="EMBL" id="QJSU01000002">
    <property type="protein sequence ID" value="PYE40259.1"/>
    <property type="molecule type" value="Genomic_DNA"/>
</dbReference>
<dbReference type="InterPro" id="IPR018769">
    <property type="entry name" value="VgrG2_DUF2345"/>
</dbReference>
<dbReference type="AlphaFoldDB" id="A0A2V4UMS8"/>
<evidence type="ECO:0000259" key="1">
    <source>
        <dbReference type="Pfam" id="PF10106"/>
    </source>
</evidence>
<comment type="caution">
    <text evidence="2">The sequence shown here is derived from an EMBL/GenBank/DDBJ whole genome shotgun (WGS) entry which is preliminary data.</text>
</comment>
<dbReference type="Proteomes" id="UP000247746">
    <property type="component" value="Unassembled WGS sequence"/>
</dbReference>
<dbReference type="Pfam" id="PF10106">
    <property type="entry name" value="DUF2345"/>
    <property type="match status" value="1"/>
</dbReference>
<sequence>MLRLTNTVLPMHPDRLYASEGSTQAPYASARQDINDHKAWQNKLIQASSEDDIVAQLNPNGNEQYQQHGIDTYLLHVYIHERHHPPFTSLTYLIGTPLTLSFDTPSGLHYRHLYLTAVHQLDHDGSYGYYRLLAQPITYRLHQHQRCHIDTDLSVQSMVAERTATLEIETVDDSSSGEDASWTPARMTQWQISDWTHICERLARQGLTAYLRHEQTDEHTPPKLIITTASPSDSEGISTNIGAIRYQQVLHDRVHAPVLALSEQIITQPSSVTMQRFNSASVAHPTQSADIAINTSTDENSAQEDNQASSQSLTLDTPAAFAPVTDTETIDEATVIANSYQSHHSVYHALAHATDLNVADTFILVDHNHLNQHYRATHIVHLARNSLAHVTGLTISRRHHERHASTLESGIHLTQLRLITADTPWVGSLYSKRVLPPMTGITDAQSDTDSRNHMTPTKSYLLDSPAQPINRLEAQAGANYGSHFTHRTDDQTLMQSIGDGEHLINTGSLLSSTRPSLFATDNEQAVESGYRNTGNGLSEWITDHRTEQAYSQLNVNDGQVAATLKMGIINAESDGASSKRQGINANTSAQINIKSGEALVFSTQPQTHAQSGQHNYQQYTPTLTQTALGGQHLAERLTQLATGLGRHINDHKVIKTQLESIAEDQHTKTHQQAPYTLIDSAADTSYVSDDTLIQRSMGEMITTTQQDMMVSSGDGHHQVSSESLTIVADGQFSMTNGKDNIMLSAHTGKLEATAKQDVNMSSSTKEVEIVATNKITLTAGGASITLDGADITIAAMQFTEKAGKHSRDSGGMDGLSLAGLPSIIPEKKTLMDGVYSLAYQFLDDDDEPYANTPYTATNKQTGEEFKGVTDEDGRSERFHSNSEDEIEVHLELDWQNKEQ</sequence>
<keyword evidence="3" id="KW-1185">Reference proteome</keyword>
<name>A0A2V4UMS8_9GAMM</name>
<dbReference type="Gene3D" id="2.30.110.50">
    <property type="match status" value="1"/>
</dbReference>
<organism evidence="2 3">
    <name type="scientific">Psychrobacter fozii</name>
    <dbReference type="NCBI Taxonomy" id="198480"/>
    <lineage>
        <taxon>Bacteria</taxon>
        <taxon>Pseudomonadati</taxon>
        <taxon>Pseudomonadota</taxon>
        <taxon>Gammaproteobacteria</taxon>
        <taxon>Moraxellales</taxon>
        <taxon>Moraxellaceae</taxon>
        <taxon>Psychrobacter</taxon>
    </lineage>
</organism>
<evidence type="ECO:0000313" key="3">
    <source>
        <dbReference type="Proteomes" id="UP000247746"/>
    </source>
</evidence>
<proteinExistence type="predicted"/>